<evidence type="ECO:0000259" key="7">
    <source>
        <dbReference type="Pfam" id="PF16639"/>
    </source>
</evidence>
<dbReference type="GO" id="GO:0020037">
    <property type="term" value="F:heme binding"/>
    <property type="evidence" value="ECO:0007669"/>
    <property type="project" value="InterPro"/>
</dbReference>
<evidence type="ECO:0000256" key="5">
    <source>
        <dbReference type="ARBA" id="ARBA00023078"/>
    </source>
</evidence>
<organism evidence="8 9">
    <name type="scientific">Platanthera zijinensis</name>
    <dbReference type="NCBI Taxonomy" id="2320716"/>
    <lineage>
        <taxon>Eukaryota</taxon>
        <taxon>Viridiplantae</taxon>
        <taxon>Streptophyta</taxon>
        <taxon>Embryophyta</taxon>
        <taxon>Tracheophyta</taxon>
        <taxon>Spermatophyta</taxon>
        <taxon>Magnoliopsida</taxon>
        <taxon>Liliopsida</taxon>
        <taxon>Asparagales</taxon>
        <taxon>Orchidaceae</taxon>
        <taxon>Orchidoideae</taxon>
        <taxon>Orchideae</taxon>
        <taxon>Orchidinae</taxon>
        <taxon>Platanthera</taxon>
    </lineage>
</organism>
<evidence type="ECO:0000256" key="3">
    <source>
        <dbReference type="ARBA" id="ARBA00022692"/>
    </source>
</evidence>
<dbReference type="PRINTS" id="PR00610">
    <property type="entry name" value="CYTOCHROMEF"/>
</dbReference>
<dbReference type="Gene3D" id="2.60.40.830">
    <property type="entry name" value="Cytochrome f large domain"/>
    <property type="match status" value="1"/>
</dbReference>
<protein>
    <submittedName>
        <fullName evidence="8">Apocytochrome f</fullName>
    </submittedName>
</protein>
<proteinExistence type="predicted"/>
<dbReference type="InterPro" id="IPR024094">
    <property type="entry name" value="Cyt_f_lg_dom"/>
</dbReference>
<name>A0AAP0BI58_9ASPA</name>
<dbReference type="Pfam" id="PF16639">
    <property type="entry name" value="Apocytochr_F_N"/>
    <property type="match status" value="1"/>
</dbReference>
<keyword evidence="3" id="KW-0812">Transmembrane</keyword>
<evidence type="ECO:0000313" key="9">
    <source>
        <dbReference type="Proteomes" id="UP001418222"/>
    </source>
</evidence>
<keyword evidence="9" id="KW-1185">Reference proteome</keyword>
<comment type="caution">
    <text evidence="8">The sequence shown here is derived from an EMBL/GenBank/DDBJ whole genome shotgun (WGS) entry which is preliminary data.</text>
</comment>
<evidence type="ECO:0000256" key="4">
    <source>
        <dbReference type="ARBA" id="ARBA00022989"/>
    </source>
</evidence>
<dbReference type="PANTHER" id="PTHR33288">
    <property type="match status" value="1"/>
</dbReference>
<evidence type="ECO:0000256" key="2">
    <source>
        <dbReference type="ARBA" id="ARBA00022531"/>
    </source>
</evidence>
<evidence type="ECO:0000256" key="1">
    <source>
        <dbReference type="ARBA" id="ARBA00004370"/>
    </source>
</evidence>
<dbReference type="PANTHER" id="PTHR33288:SF10">
    <property type="entry name" value="CYTOCHROME F"/>
    <property type="match status" value="1"/>
</dbReference>
<keyword evidence="5" id="KW-0793">Thylakoid</keyword>
<dbReference type="SUPFAM" id="SSF49441">
    <property type="entry name" value="Cytochrome f, large domain"/>
    <property type="match status" value="1"/>
</dbReference>
<keyword evidence="4" id="KW-1133">Transmembrane helix</keyword>
<dbReference type="GO" id="GO:0005506">
    <property type="term" value="F:iron ion binding"/>
    <property type="evidence" value="ECO:0007669"/>
    <property type="project" value="InterPro"/>
</dbReference>
<dbReference type="AlphaFoldDB" id="A0AAP0BI58"/>
<dbReference type="GO" id="GO:0009055">
    <property type="term" value="F:electron transfer activity"/>
    <property type="evidence" value="ECO:0007669"/>
    <property type="project" value="InterPro"/>
</dbReference>
<reference evidence="8 9" key="1">
    <citation type="journal article" date="2022" name="Nat. Plants">
        <title>Genomes of leafy and leafless Platanthera orchids illuminate the evolution of mycoheterotrophy.</title>
        <authorList>
            <person name="Li M.H."/>
            <person name="Liu K.W."/>
            <person name="Li Z."/>
            <person name="Lu H.C."/>
            <person name="Ye Q.L."/>
            <person name="Zhang D."/>
            <person name="Wang J.Y."/>
            <person name="Li Y.F."/>
            <person name="Zhong Z.M."/>
            <person name="Liu X."/>
            <person name="Yu X."/>
            <person name="Liu D.K."/>
            <person name="Tu X.D."/>
            <person name="Liu B."/>
            <person name="Hao Y."/>
            <person name="Liao X.Y."/>
            <person name="Jiang Y.T."/>
            <person name="Sun W.H."/>
            <person name="Chen J."/>
            <person name="Chen Y.Q."/>
            <person name="Ai Y."/>
            <person name="Zhai J.W."/>
            <person name="Wu S.S."/>
            <person name="Zhou Z."/>
            <person name="Hsiao Y.Y."/>
            <person name="Wu W.L."/>
            <person name="Chen Y.Y."/>
            <person name="Lin Y.F."/>
            <person name="Hsu J.L."/>
            <person name="Li C.Y."/>
            <person name="Wang Z.W."/>
            <person name="Zhao X."/>
            <person name="Zhong W.Y."/>
            <person name="Ma X.K."/>
            <person name="Ma L."/>
            <person name="Huang J."/>
            <person name="Chen G.Z."/>
            <person name="Huang M.Z."/>
            <person name="Huang L."/>
            <person name="Peng D.H."/>
            <person name="Luo Y.B."/>
            <person name="Zou S.Q."/>
            <person name="Chen S.P."/>
            <person name="Lan S."/>
            <person name="Tsai W.C."/>
            <person name="Van de Peer Y."/>
            <person name="Liu Z.J."/>
        </authorList>
    </citation>
    <scope>NUCLEOTIDE SEQUENCE [LARGE SCALE GENOMIC DNA]</scope>
    <source>
        <strain evidence="8">Lor287</strain>
    </source>
</reference>
<gene>
    <name evidence="8" type="primary">petA</name>
    <name evidence="8" type="ORF">KSP39_PZI010790</name>
</gene>
<keyword evidence="2" id="KW-0602">Photosynthesis</keyword>
<dbReference type="EMBL" id="JBBWWQ010000008">
    <property type="protein sequence ID" value="KAK8940536.1"/>
    <property type="molecule type" value="Genomic_DNA"/>
</dbReference>
<dbReference type="InterPro" id="IPR036826">
    <property type="entry name" value="Cyt_f_lg_dom_sf"/>
</dbReference>
<evidence type="ECO:0000256" key="6">
    <source>
        <dbReference type="ARBA" id="ARBA00023136"/>
    </source>
</evidence>
<dbReference type="GO" id="GO:0009535">
    <property type="term" value="C:chloroplast thylakoid membrane"/>
    <property type="evidence" value="ECO:0007669"/>
    <property type="project" value="TreeGrafter"/>
</dbReference>
<dbReference type="PROSITE" id="PS51010">
    <property type="entry name" value="CYTF"/>
    <property type="match status" value="1"/>
</dbReference>
<dbReference type="Proteomes" id="UP001418222">
    <property type="component" value="Unassembled WGS sequence"/>
</dbReference>
<accession>A0AAP0BI58</accession>
<dbReference type="InterPro" id="IPR002325">
    <property type="entry name" value="Cyt_f"/>
</dbReference>
<feature type="domain" description="Cytochrome f large" evidence="7">
    <location>
        <begin position="27"/>
        <end position="104"/>
    </location>
</feature>
<evidence type="ECO:0000313" key="8">
    <source>
        <dbReference type="EMBL" id="KAK8940536.1"/>
    </source>
</evidence>
<sequence length="110" mass="11936">MIGSIYNDFGLAENDQILSGLVSTFPQGYENPREATGRIVCANCHLAKKPVDIEVPQAVLPFFEAVVRIPYDMQLKKVLANGKKGALNVGAVLLLPEGFELAPPIVFLPK</sequence>
<comment type="subcellular location">
    <subcellularLocation>
        <location evidence="1">Membrane</location>
    </subcellularLocation>
</comment>
<keyword evidence="6" id="KW-0472">Membrane</keyword>
<dbReference type="GO" id="GO:0015979">
    <property type="term" value="P:photosynthesis"/>
    <property type="evidence" value="ECO:0007669"/>
    <property type="project" value="UniProtKB-KW"/>
</dbReference>